<protein>
    <submittedName>
        <fullName evidence="1">Uncharacterized protein</fullName>
    </submittedName>
</protein>
<reference evidence="1" key="2">
    <citation type="submission" date="2013-05" db="EMBL/GenBank/DDBJ databases">
        <authorList>
            <person name="Carter J.-M."/>
            <person name="Baker S.C."/>
            <person name="Pink R."/>
            <person name="Carter D.R.F."/>
            <person name="Collins A."/>
            <person name="Tomlin J."/>
            <person name="Gibbs M."/>
            <person name="Breuker C.J."/>
        </authorList>
    </citation>
    <scope>NUCLEOTIDE SEQUENCE</scope>
    <source>
        <tissue evidence="1">Ovary</tissue>
    </source>
</reference>
<evidence type="ECO:0000313" key="1">
    <source>
        <dbReference type="EMBL" id="JAA90603.1"/>
    </source>
</evidence>
<organism evidence="1">
    <name type="scientific">Pararge aegeria</name>
    <name type="common">speckled wood butterfly</name>
    <dbReference type="NCBI Taxonomy" id="116150"/>
    <lineage>
        <taxon>Eukaryota</taxon>
        <taxon>Metazoa</taxon>
        <taxon>Ecdysozoa</taxon>
        <taxon>Arthropoda</taxon>
        <taxon>Hexapoda</taxon>
        <taxon>Insecta</taxon>
        <taxon>Pterygota</taxon>
        <taxon>Neoptera</taxon>
        <taxon>Endopterygota</taxon>
        <taxon>Lepidoptera</taxon>
        <taxon>Glossata</taxon>
        <taxon>Ditrysia</taxon>
        <taxon>Papilionoidea</taxon>
        <taxon>Nymphalidae</taxon>
        <taxon>Satyrinae</taxon>
        <taxon>Satyrini</taxon>
        <taxon>Parargina</taxon>
        <taxon>Pararge</taxon>
    </lineage>
</organism>
<reference evidence="1" key="1">
    <citation type="journal article" date="2013" name="BMC Genomics">
        <title>Unscrambling butterfly oogenesis.</title>
        <authorList>
            <person name="Carter J.M."/>
            <person name="Baker S.C."/>
            <person name="Pink R."/>
            <person name="Carter D.R."/>
            <person name="Collins A."/>
            <person name="Tomlin J."/>
            <person name="Gibbs M."/>
            <person name="Breuker C.J."/>
        </authorList>
    </citation>
    <scope>NUCLEOTIDE SEQUENCE</scope>
    <source>
        <tissue evidence="1">Ovary</tissue>
    </source>
</reference>
<feature type="non-terminal residue" evidence="1">
    <location>
        <position position="1"/>
    </location>
</feature>
<feature type="non-terminal residue" evidence="1">
    <location>
        <position position="80"/>
    </location>
</feature>
<sequence length="80" mass="8783">VNNANYKIRRFASQDTNLVFVSESGERLITSLTSKTLEEEIGKNTKEISVTLDKAPIPVHAIHSDTRNVNNGLNISIDSG</sequence>
<proteinExistence type="predicted"/>
<dbReference type="EMBL" id="GAIX01001957">
    <property type="protein sequence ID" value="JAA90603.1"/>
    <property type="molecule type" value="Transcribed_RNA"/>
</dbReference>
<name>S4PL31_9NEOP</name>
<accession>S4PL31</accession>
<dbReference type="AlphaFoldDB" id="S4PL31"/>